<gene>
    <name evidence="1" type="ORF">K6K41_16585</name>
</gene>
<evidence type="ECO:0000313" key="2">
    <source>
        <dbReference type="Proteomes" id="UP000825701"/>
    </source>
</evidence>
<dbReference type="AlphaFoldDB" id="A0A9E6R757"/>
<keyword evidence="2" id="KW-1185">Reference proteome</keyword>
<evidence type="ECO:0000313" key="1">
    <source>
        <dbReference type="EMBL" id="QZN98631.1"/>
    </source>
</evidence>
<dbReference type="KEGG" id="cmet:K6K41_16585"/>
<dbReference type="RefSeq" id="WP_261401573.1">
    <property type="nucleotide sequence ID" value="NZ_CP081869.1"/>
</dbReference>
<protein>
    <submittedName>
        <fullName evidence="1">Uncharacterized protein</fullName>
    </submittedName>
</protein>
<reference evidence="1" key="1">
    <citation type="submission" date="2021-08" db="EMBL/GenBank/DDBJ databases">
        <authorList>
            <person name="Zhang H."/>
            <person name="Xu M."/>
            <person name="Yu Z."/>
            <person name="Yang L."/>
            <person name="Cai Y."/>
        </authorList>
    </citation>
    <scope>NUCLEOTIDE SEQUENCE</scope>
    <source>
        <strain evidence="1">CHL1</strain>
    </source>
</reference>
<accession>A0A9E6R757</accession>
<organism evidence="1 2">
    <name type="scientific">Chenggangzhangella methanolivorans</name>
    <dbReference type="NCBI Taxonomy" id="1437009"/>
    <lineage>
        <taxon>Bacteria</taxon>
        <taxon>Pseudomonadati</taxon>
        <taxon>Pseudomonadota</taxon>
        <taxon>Alphaproteobacteria</taxon>
        <taxon>Hyphomicrobiales</taxon>
        <taxon>Methylopilaceae</taxon>
        <taxon>Chenggangzhangella</taxon>
    </lineage>
</organism>
<sequence>MNDRIEHVRYEARQMLAEGRDLGFPLALTYLAIQLMMRKEGLPVPRDILAFTFEGKISDAQVTNWQSPVGG</sequence>
<dbReference type="EMBL" id="CP081869">
    <property type="protein sequence ID" value="QZN98631.1"/>
    <property type="molecule type" value="Genomic_DNA"/>
</dbReference>
<name>A0A9E6R757_9HYPH</name>
<proteinExistence type="predicted"/>
<dbReference type="Proteomes" id="UP000825701">
    <property type="component" value="Chromosome"/>
</dbReference>